<dbReference type="AlphaFoldDB" id="A0A1Y4LGK8"/>
<gene>
    <name evidence="2" type="ORF">B5F15_13970</name>
</gene>
<sequence>MFCCSNCFADAEIKAIINGNKKTGDCDFCGKHNVPVYEIGKDTTIAELLDGLLDIYSPVSELPDGFPRGQTDLIKNILYNNWNIFSVKPDIIYRLITKICSSRYEDQPELFDSPVGIKQSQDRDYLEENSILKNNCWSDFVEGIKRKNRFHSDYINTERLFTFLRCAVKTHRKGETLYRSRICHDEKGYRRTEMGPPPDDKARGGRVNPVGISILYLADEKETTLYEIRAGVYDYVTVGSFKLLKDIEVINLANIDRISPFIGIDYGFDLTQYAVNIEHLKMIAQEIAKPLRNDNVLDYLPTQYISDFIRSKGYDGIEYGSTMRKQGFNLAVFDPSVFKCTSTKVYDVKSISYDYKPI</sequence>
<comment type="caution">
    <text evidence="2">The sequence shown here is derived from an EMBL/GenBank/DDBJ whole genome shotgun (WGS) entry which is preliminary data.</text>
</comment>
<reference evidence="3" key="1">
    <citation type="submission" date="2017-04" db="EMBL/GenBank/DDBJ databases">
        <title>Function of individual gut microbiota members based on whole genome sequencing of pure cultures obtained from chicken caecum.</title>
        <authorList>
            <person name="Medvecky M."/>
            <person name="Cejkova D."/>
            <person name="Polansky O."/>
            <person name="Karasova D."/>
            <person name="Kubasova T."/>
            <person name="Cizek A."/>
            <person name="Rychlik I."/>
        </authorList>
    </citation>
    <scope>NUCLEOTIDE SEQUENCE [LARGE SCALE GENOMIC DNA]</scope>
    <source>
        <strain evidence="3">An179</strain>
    </source>
</reference>
<dbReference type="EMBL" id="NFKL01000023">
    <property type="protein sequence ID" value="OUP55818.1"/>
    <property type="molecule type" value="Genomic_DNA"/>
</dbReference>
<evidence type="ECO:0000313" key="3">
    <source>
        <dbReference type="Proteomes" id="UP000195326"/>
    </source>
</evidence>
<dbReference type="SMART" id="SM00953">
    <property type="entry name" value="RES"/>
    <property type="match status" value="1"/>
</dbReference>
<name>A0A1Y4LGK8_9FIRM</name>
<dbReference type="RefSeq" id="WP_087415735.1">
    <property type="nucleotide sequence ID" value="NZ_NFKL01000023.1"/>
</dbReference>
<dbReference type="Pfam" id="PF08808">
    <property type="entry name" value="RES"/>
    <property type="match status" value="1"/>
</dbReference>
<feature type="domain" description="RES" evidence="1">
    <location>
        <begin position="190"/>
        <end position="344"/>
    </location>
</feature>
<protein>
    <recommendedName>
        <fullName evidence="1">RES domain-containing protein</fullName>
    </recommendedName>
</protein>
<dbReference type="InterPro" id="IPR014914">
    <property type="entry name" value="RES_dom"/>
</dbReference>
<organism evidence="2 3">
    <name type="scientific">Butyricicoccus pullicaecorum</name>
    <dbReference type="NCBI Taxonomy" id="501571"/>
    <lineage>
        <taxon>Bacteria</taxon>
        <taxon>Bacillati</taxon>
        <taxon>Bacillota</taxon>
        <taxon>Clostridia</taxon>
        <taxon>Eubacteriales</taxon>
        <taxon>Butyricicoccaceae</taxon>
        <taxon>Butyricicoccus</taxon>
    </lineage>
</organism>
<evidence type="ECO:0000313" key="2">
    <source>
        <dbReference type="EMBL" id="OUP55818.1"/>
    </source>
</evidence>
<evidence type="ECO:0000259" key="1">
    <source>
        <dbReference type="SMART" id="SM00953"/>
    </source>
</evidence>
<dbReference type="STRING" id="501571.GCA_900143195_00539"/>
<dbReference type="Proteomes" id="UP000195326">
    <property type="component" value="Unassembled WGS sequence"/>
</dbReference>
<proteinExistence type="predicted"/>
<accession>A0A1Y4LGK8</accession>